<evidence type="ECO:0000313" key="2">
    <source>
        <dbReference type="Proteomes" id="UP000002236"/>
    </source>
</evidence>
<reference evidence="1 2" key="1">
    <citation type="journal article" date="2012" name="Vet. Microbiol.">
        <title>Complete genome sequence and characterization of a broad-host range T4-like bacteriophage phiAS5 infecting Aeromonas salmonicida subsp. salmonicida.</title>
        <authorList>
            <person name="Kim J.H."/>
            <person name="Son J.S."/>
            <person name="Choi Y.J."/>
            <person name="Choresca C.H.Jr."/>
            <person name="Shin S.P."/>
            <person name="Han J.E."/>
            <person name="Jun J.W."/>
            <person name="Park S.C."/>
        </authorList>
    </citation>
    <scope>NUCLEOTIDE SEQUENCE [LARGE SCALE GENOMIC DNA]</scope>
</reference>
<dbReference type="KEGG" id="vg:9861432"/>
<organism evidence="1 2">
    <name type="scientific">Aeromonas phage phiAS5</name>
    <dbReference type="NCBI Taxonomy" id="879630"/>
    <lineage>
        <taxon>Viruses</taxon>
        <taxon>Duplodnaviria</taxon>
        <taxon>Heunggongvirae</taxon>
        <taxon>Uroviricota</taxon>
        <taxon>Caudoviricetes</taxon>
        <taxon>Pantevenvirales</taxon>
        <taxon>Straboviridae</taxon>
        <taxon>Chrysonvirus</taxon>
        <taxon>Chrysonvirus as5</taxon>
    </lineage>
</organism>
<dbReference type="EMBL" id="HM452126">
    <property type="protein sequence ID" value="ADM79868.1"/>
    <property type="molecule type" value="Genomic_DNA"/>
</dbReference>
<name>E1A2C2_9CAUD</name>
<dbReference type="RefSeq" id="YP_003969314.1">
    <property type="nucleotide sequence ID" value="NC_014636.1"/>
</dbReference>
<gene>
    <name evidence="1" type="ORF">phiAS5_ORF0025</name>
</gene>
<keyword evidence="2" id="KW-1185">Reference proteome</keyword>
<protein>
    <submittedName>
        <fullName evidence="1">Uncharacterized protein</fullName>
    </submittedName>
</protein>
<dbReference type="GeneID" id="9861432"/>
<proteinExistence type="predicted"/>
<dbReference type="Proteomes" id="UP000002236">
    <property type="component" value="Segment"/>
</dbReference>
<evidence type="ECO:0000313" key="1">
    <source>
        <dbReference type="EMBL" id="ADM79868.1"/>
    </source>
</evidence>
<accession>E1A2C2</accession>
<sequence length="61" mass="7292">MVNKDKIAVHFAVEQFGMEKAMKNFEMTEIQIMNIYAEVEDARNARKAKRRKVWKFENKKA</sequence>